<dbReference type="InterPro" id="IPR000700">
    <property type="entry name" value="PAS-assoc_C"/>
</dbReference>
<dbReference type="Pfam" id="PF00563">
    <property type="entry name" value="EAL"/>
    <property type="match status" value="1"/>
</dbReference>
<gene>
    <name evidence="5" type="ORF">HHL15_23230</name>
</gene>
<dbReference type="SUPFAM" id="SSF141868">
    <property type="entry name" value="EAL domain-like"/>
    <property type="match status" value="1"/>
</dbReference>
<evidence type="ECO:0000259" key="3">
    <source>
        <dbReference type="PROSITE" id="PS50883"/>
    </source>
</evidence>
<organism evidence="5 6">
    <name type="scientific">Zoogloea dura</name>
    <dbReference type="NCBI Taxonomy" id="2728840"/>
    <lineage>
        <taxon>Bacteria</taxon>
        <taxon>Pseudomonadati</taxon>
        <taxon>Pseudomonadota</taxon>
        <taxon>Betaproteobacteria</taxon>
        <taxon>Rhodocyclales</taxon>
        <taxon>Zoogloeaceae</taxon>
        <taxon>Zoogloea</taxon>
    </lineage>
</organism>
<evidence type="ECO:0000313" key="6">
    <source>
        <dbReference type="Proteomes" id="UP000580043"/>
    </source>
</evidence>
<evidence type="ECO:0000313" key="5">
    <source>
        <dbReference type="EMBL" id="NML28674.1"/>
    </source>
</evidence>
<feature type="domain" description="EAL" evidence="3">
    <location>
        <begin position="591"/>
        <end position="845"/>
    </location>
</feature>
<dbReference type="InterPro" id="IPR035965">
    <property type="entry name" value="PAS-like_dom_sf"/>
</dbReference>
<dbReference type="PANTHER" id="PTHR44757">
    <property type="entry name" value="DIGUANYLATE CYCLASE DGCP"/>
    <property type="match status" value="1"/>
</dbReference>
<dbReference type="InterPro" id="IPR000014">
    <property type="entry name" value="PAS"/>
</dbReference>
<dbReference type="PANTHER" id="PTHR44757:SF2">
    <property type="entry name" value="BIOFILM ARCHITECTURE MAINTENANCE PROTEIN MBAA"/>
    <property type="match status" value="1"/>
</dbReference>
<dbReference type="CDD" id="cd01948">
    <property type="entry name" value="EAL"/>
    <property type="match status" value="1"/>
</dbReference>
<dbReference type="FunFam" id="3.30.70.270:FF:000001">
    <property type="entry name" value="Diguanylate cyclase domain protein"/>
    <property type="match status" value="1"/>
</dbReference>
<dbReference type="InterPro" id="IPR029787">
    <property type="entry name" value="Nucleotide_cyclase"/>
</dbReference>
<reference evidence="5 6" key="1">
    <citation type="submission" date="2020-04" db="EMBL/GenBank/DDBJ databases">
        <title>Zoogloea sp. G-4-1-14 isolated from soil.</title>
        <authorList>
            <person name="Dahal R.H."/>
        </authorList>
    </citation>
    <scope>NUCLEOTIDE SEQUENCE [LARGE SCALE GENOMIC DNA]</scope>
    <source>
        <strain evidence="5 6">G-4-1-14</strain>
    </source>
</reference>
<dbReference type="PROSITE" id="PS50887">
    <property type="entry name" value="GGDEF"/>
    <property type="match status" value="1"/>
</dbReference>
<dbReference type="Gene3D" id="3.30.450.20">
    <property type="entry name" value="PAS domain"/>
    <property type="match status" value="1"/>
</dbReference>
<comment type="caution">
    <text evidence="5">The sequence shown here is derived from an EMBL/GenBank/DDBJ whole genome shotgun (WGS) entry which is preliminary data.</text>
</comment>
<dbReference type="CDD" id="cd00130">
    <property type="entry name" value="PAS"/>
    <property type="match status" value="1"/>
</dbReference>
<dbReference type="SUPFAM" id="SSF55785">
    <property type="entry name" value="PYP-like sensor domain (PAS domain)"/>
    <property type="match status" value="1"/>
</dbReference>
<dbReference type="InterPro" id="IPR035919">
    <property type="entry name" value="EAL_sf"/>
</dbReference>
<dbReference type="PROSITE" id="PS50883">
    <property type="entry name" value="EAL"/>
    <property type="match status" value="1"/>
</dbReference>
<dbReference type="InterPro" id="IPR052155">
    <property type="entry name" value="Biofilm_reg_signaling"/>
</dbReference>
<feature type="domain" description="GGDEF" evidence="4">
    <location>
        <begin position="444"/>
        <end position="582"/>
    </location>
</feature>
<dbReference type="RefSeq" id="WP_169148195.1">
    <property type="nucleotide sequence ID" value="NZ_JABBGA010000032.1"/>
</dbReference>
<dbReference type="PROSITE" id="PS50112">
    <property type="entry name" value="PAS"/>
    <property type="match status" value="1"/>
</dbReference>
<dbReference type="Pfam" id="PF00990">
    <property type="entry name" value="GGDEF"/>
    <property type="match status" value="1"/>
</dbReference>
<protein>
    <submittedName>
        <fullName evidence="5">EAL domain-containing protein</fullName>
    </submittedName>
</protein>
<dbReference type="InterPro" id="IPR001633">
    <property type="entry name" value="EAL_dom"/>
</dbReference>
<name>A0A848GBI9_9RHOO</name>
<dbReference type="Gene3D" id="3.20.20.450">
    <property type="entry name" value="EAL domain"/>
    <property type="match status" value="1"/>
</dbReference>
<dbReference type="GO" id="GO:0006355">
    <property type="term" value="P:regulation of DNA-templated transcription"/>
    <property type="evidence" value="ECO:0007669"/>
    <property type="project" value="InterPro"/>
</dbReference>
<feature type="domain" description="PAS" evidence="1">
    <location>
        <begin position="286"/>
        <end position="342"/>
    </location>
</feature>
<sequence length="863" mass="95911">MTKFAALLLSMLATIVAFVVSFAFHVNAESQLQQMNEMRLKSVLLADELRQSSNDLTRLVRTYVVTGDQTFKAQFNAVREIRDGLRPRPADYGPSFWDFYVVSGESNRRGPAIPLLEVMRRAGFTEAELGKLAEAKDNSDALTKLEYEAMALIEQQSPPTPELRERAISMLHDEAFHLAKVRIMRPIVEFDRMVNERTRAAVESARQLTLRMRIIQIGLGLLSLYLLWRVHRELHVILGCTVSELQRTISQLGSGDFVSRIEVPVKHSNSVLAWLRDTQVRLARMELLQFRAIVTSSDDAIISKTTAGIITSWNSGAERLFGFSEAEALGQSMTKLIIPADRVEEEPRNLARITAGERVEHYETVRRRKDGLLIDVSVTISPICDDSGRVIGASTIARDITRTKEAEAQIQRLAFYDPLTELPNRRLLQERLGHALQSMRRRGETCAVLFIDLDNFKSLNDTRGHDVGDLLLQEVARRLRKCVRGEDTVARFGGDEFVVLLLDSSASGVETASHAEIVGAKILAALAQPYELNGGAHFCTPSIGVSIPTAADSTSDELLKQADLAMYQAKASGRNTIRFFDPRMQLVVDQSASVDRELRVALTEHQFEVHVQPQVDALGRVRGGEVLLRWRKPGGVLVQPADFIPHAEESGLIVSIGRWVLTRACEQLAAWQAHPRLREVSLAVNVSAKQLREPEFVDMVLETLDETGADPRRLILELTESTMATHVESIIDKMNRLKMHGLRFSLDDFGTGYSSLSYLKRMPLDELKIDRDFVKDMLVDPNDAAIARMVSALASSLGIESIAEGVESPEQQIALAGMGCHAYQGFLFGRPMPIPLFEAHVLESPPDDCADCQAATAGMQAGA</sequence>
<dbReference type="PROSITE" id="PS50113">
    <property type="entry name" value="PAC"/>
    <property type="match status" value="1"/>
</dbReference>
<dbReference type="NCBIfam" id="TIGR00254">
    <property type="entry name" value="GGDEF"/>
    <property type="match status" value="1"/>
</dbReference>
<evidence type="ECO:0000259" key="2">
    <source>
        <dbReference type="PROSITE" id="PS50113"/>
    </source>
</evidence>
<dbReference type="Proteomes" id="UP000580043">
    <property type="component" value="Unassembled WGS sequence"/>
</dbReference>
<evidence type="ECO:0000259" key="4">
    <source>
        <dbReference type="PROSITE" id="PS50887"/>
    </source>
</evidence>
<dbReference type="InterPro" id="IPR000160">
    <property type="entry name" value="GGDEF_dom"/>
</dbReference>
<dbReference type="InterPro" id="IPR013767">
    <property type="entry name" value="PAS_fold"/>
</dbReference>
<keyword evidence="6" id="KW-1185">Reference proteome</keyword>
<accession>A0A848GBI9</accession>
<feature type="domain" description="PAC" evidence="2">
    <location>
        <begin position="360"/>
        <end position="412"/>
    </location>
</feature>
<evidence type="ECO:0000259" key="1">
    <source>
        <dbReference type="PROSITE" id="PS50112"/>
    </source>
</evidence>
<dbReference type="SUPFAM" id="SSF55073">
    <property type="entry name" value="Nucleotide cyclase"/>
    <property type="match status" value="1"/>
</dbReference>
<dbReference type="EMBL" id="JABBGA010000032">
    <property type="protein sequence ID" value="NML28674.1"/>
    <property type="molecule type" value="Genomic_DNA"/>
</dbReference>
<dbReference type="Pfam" id="PF00989">
    <property type="entry name" value="PAS"/>
    <property type="match status" value="1"/>
</dbReference>
<dbReference type="GO" id="GO:0003824">
    <property type="term" value="F:catalytic activity"/>
    <property type="evidence" value="ECO:0007669"/>
    <property type="project" value="UniProtKB-ARBA"/>
</dbReference>
<dbReference type="CDD" id="cd01949">
    <property type="entry name" value="GGDEF"/>
    <property type="match status" value="1"/>
</dbReference>
<proteinExistence type="predicted"/>
<dbReference type="SMART" id="SM00052">
    <property type="entry name" value="EAL"/>
    <property type="match status" value="1"/>
</dbReference>
<dbReference type="SMART" id="SM00091">
    <property type="entry name" value="PAS"/>
    <property type="match status" value="2"/>
</dbReference>
<dbReference type="AlphaFoldDB" id="A0A848GBI9"/>
<dbReference type="NCBIfam" id="TIGR00229">
    <property type="entry name" value="sensory_box"/>
    <property type="match status" value="1"/>
</dbReference>
<dbReference type="Gene3D" id="3.30.70.270">
    <property type="match status" value="1"/>
</dbReference>
<dbReference type="SMART" id="SM00267">
    <property type="entry name" value="GGDEF"/>
    <property type="match status" value="1"/>
</dbReference>
<dbReference type="InterPro" id="IPR043128">
    <property type="entry name" value="Rev_trsase/Diguanyl_cyclase"/>
</dbReference>